<dbReference type="OrthoDB" id="1495241at2"/>
<dbReference type="InterPro" id="IPR050190">
    <property type="entry name" value="UPF0213_domain"/>
</dbReference>
<organism evidence="3 4">
    <name type="scientific">Dyadobacter jejuensis</name>
    <dbReference type="NCBI Taxonomy" id="1082580"/>
    <lineage>
        <taxon>Bacteria</taxon>
        <taxon>Pseudomonadati</taxon>
        <taxon>Bacteroidota</taxon>
        <taxon>Cytophagia</taxon>
        <taxon>Cytophagales</taxon>
        <taxon>Spirosomataceae</taxon>
        <taxon>Dyadobacter</taxon>
    </lineage>
</organism>
<dbReference type="EMBL" id="QGDT01000016">
    <property type="protein sequence ID" value="PWJ54751.1"/>
    <property type="molecule type" value="Genomic_DNA"/>
</dbReference>
<gene>
    <name evidence="3" type="ORF">CLV98_11638</name>
</gene>
<dbReference type="PANTHER" id="PTHR34477">
    <property type="entry name" value="UPF0213 PROTEIN YHBQ"/>
    <property type="match status" value="1"/>
</dbReference>
<proteinExistence type="inferred from homology"/>
<dbReference type="Gene3D" id="3.40.1440.10">
    <property type="entry name" value="GIY-YIG endonuclease"/>
    <property type="match status" value="1"/>
</dbReference>
<dbReference type="AlphaFoldDB" id="A0A316AAU9"/>
<feature type="domain" description="GIY-YIG" evidence="2">
    <location>
        <begin position="1"/>
        <end position="77"/>
    </location>
</feature>
<keyword evidence="3" id="KW-0378">Hydrolase</keyword>
<evidence type="ECO:0000256" key="1">
    <source>
        <dbReference type="ARBA" id="ARBA00007435"/>
    </source>
</evidence>
<dbReference type="CDD" id="cd10449">
    <property type="entry name" value="GIY-YIG_SLX1_like"/>
    <property type="match status" value="1"/>
</dbReference>
<dbReference type="SUPFAM" id="SSF82771">
    <property type="entry name" value="GIY-YIG endonuclease"/>
    <property type="match status" value="1"/>
</dbReference>
<accession>A0A316AAU9</accession>
<reference evidence="3 4" key="1">
    <citation type="submission" date="2018-03" db="EMBL/GenBank/DDBJ databases">
        <title>Genomic Encyclopedia of Archaeal and Bacterial Type Strains, Phase II (KMG-II): from individual species to whole genera.</title>
        <authorList>
            <person name="Goeker M."/>
        </authorList>
    </citation>
    <scope>NUCLEOTIDE SEQUENCE [LARGE SCALE GENOMIC DNA]</scope>
    <source>
        <strain evidence="3 4">DSM 100346</strain>
    </source>
</reference>
<evidence type="ECO:0000313" key="4">
    <source>
        <dbReference type="Proteomes" id="UP000245880"/>
    </source>
</evidence>
<dbReference type="Pfam" id="PF01541">
    <property type="entry name" value="GIY-YIG"/>
    <property type="match status" value="1"/>
</dbReference>
<protein>
    <submittedName>
        <fullName evidence="3">Putative endonuclease</fullName>
    </submittedName>
</protein>
<comment type="similarity">
    <text evidence="1">Belongs to the UPF0213 family.</text>
</comment>
<comment type="caution">
    <text evidence="3">The sequence shown here is derived from an EMBL/GenBank/DDBJ whole genome shotgun (WGS) entry which is preliminary data.</text>
</comment>
<keyword evidence="4" id="KW-1185">Reference proteome</keyword>
<keyword evidence="3" id="KW-0540">Nuclease</keyword>
<dbReference type="InterPro" id="IPR035901">
    <property type="entry name" value="GIY-YIG_endonuc_sf"/>
</dbReference>
<sequence>MNFVVYILFSASLGKYYVGQTQDLEVRLQQHNSGRGKFTSTGAPWAVVHQQTFATRAEAVRLETTIKKRGIRRYLEAI</sequence>
<dbReference type="InterPro" id="IPR000305">
    <property type="entry name" value="GIY-YIG_endonuc"/>
</dbReference>
<dbReference type="Proteomes" id="UP000245880">
    <property type="component" value="Unassembled WGS sequence"/>
</dbReference>
<evidence type="ECO:0000259" key="2">
    <source>
        <dbReference type="PROSITE" id="PS50164"/>
    </source>
</evidence>
<dbReference type="PANTHER" id="PTHR34477:SF1">
    <property type="entry name" value="UPF0213 PROTEIN YHBQ"/>
    <property type="match status" value="1"/>
</dbReference>
<dbReference type="GO" id="GO:0004519">
    <property type="term" value="F:endonuclease activity"/>
    <property type="evidence" value="ECO:0007669"/>
    <property type="project" value="UniProtKB-KW"/>
</dbReference>
<dbReference type="PROSITE" id="PS50164">
    <property type="entry name" value="GIY_YIG"/>
    <property type="match status" value="1"/>
</dbReference>
<dbReference type="RefSeq" id="WP_109677569.1">
    <property type="nucleotide sequence ID" value="NZ_QGDT01000016.1"/>
</dbReference>
<keyword evidence="3" id="KW-0255">Endonuclease</keyword>
<name>A0A316AAU9_9BACT</name>
<evidence type="ECO:0000313" key="3">
    <source>
        <dbReference type="EMBL" id="PWJ54751.1"/>
    </source>
</evidence>